<dbReference type="EMBL" id="JAAAIL010001531">
    <property type="protein sequence ID" value="KAG0268363.1"/>
    <property type="molecule type" value="Genomic_DNA"/>
</dbReference>
<keyword evidence="11" id="KW-0508">mRNA splicing</keyword>
<dbReference type="NCBIfam" id="TIGR00871">
    <property type="entry name" value="zwf"/>
    <property type="match status" value="1"/>
</dbReference>
<comment type="subcellular location">
    <subcellularLocation>
        <location evidence="1">Nucleus</location>
    </subcellularLocation>
</comment>
<dbReference type="Pfam" id="PF02781">
    <property type="entry name" value="G6PD_C"/>
    <property type="match status" value="1"/>
</dbReference>
<evidence type="ECO:0000313" key="17">
    <source>
        <dbReference type="EMBL" id="KAG0268363.1"/>
    </source>
</evidence>
<name>A0AAD4D5E9_9FUNG</name>
<dbReference type="HAMAP" id="MF_00966">
    <property type="entry name" value="G6PD"/>
    <property type="match status" value="1"/>
</dbReference>
<dbReference type="EC" id="1.1.1.49" evidence="4 14"/>
<evidence type="ECO:0000256" key="3">
    <source>
        <dbReference type="ARBA" id="ARBA00009975"/>
    </source>
</evidence>
<keyword evidence="7" id="KW-0507">mRNA processing</keyword>
<evidence type="ECO:0000256" key="7">
    <source>
        <dbReference type="ARBA" id="ARBA00022664"/>
    </source>
</evidence>
<dbReference type="GO" id="GO:1990904">
    <property type="term" value="C:ribonucleoprotein complex"/>
    <property type="evidence" value="ECO:0007669"/>
    <property type="project" value="UniProtKB-ARBA"/>
</dbReference>
<evidence type="ECO:0000256" key="13">
    <source>
        <dbReference type="ARBA" id="ARBA00023277"/>
    </source>
</evidence>
<dbReference type="FunFam" id="3.30.360.10:FF:000018">
    <property type="entry name" value="Glucose-6-phosphate 1-dehydrogenase"/>
    <property type="match status" value="1"/>
</dbReference>
<comment type="catalytic activity">
    <reaction evidence="14">
        <text>D-glucose 6-phosphate + NADP(+) = 6-phospho-D-glucono-1,5-lactone + NADPH + H(+)</text>
        <dbReference type="Rhea" id="RHEA:15841"/>
        <dbReference type="ChEBI" id="CHEBI:15378"/>
        <dbReference type="ChEBI" id="CHEBI:57783"/>
        <dbReference type="ChEBI" id="CHEBI:57955"/>
        <dbReference type="ChEBI" id="CHEBI:58349"/>
        <dbReference type="ChEBI" id="CHEBI:61548"/>
        <dbReference type="EC" id="1.1.1.49"/>
    </reaction>
</comment>
<dbReference type="PANTHER" id="PTHR23429:SF0">
    <property type="entry name" value="GLUCOSE-6-PHOSPHATE 1-DEHYDROGENASE"/>
    <property type="match status" value="1"/>
</dbReference>
<dbReference type="GO" id="GO:0009051">
    <property type="term" value="P:pentose-phosphate shunt, oxidative branch"/>
    <property type="evidence" value="ECO:0007669"/>
    <property type="project" value="TreeGrafter"/>
</dbReference>
<dbReference type="GO" id="GO:0050661">
    <property type="term" value="F:NADP binding"/>
    <property type="evidence" value="ECO:0007669"/>
    <property type="project" value="InterPro"/>
</dbReference>
<dbReference type="Pfam" id="PF13432">
    <property type="entry name" value="TPR_16"/>
    <property type="match status" value="1"/>
</dbReference>
<dbReference type="Pfam" id="PF13428">
    <property type="entry name" value="TPR_14"/>
    <property type="match status" value="1"/>
</dbReference>
<dbReference type="Pfam" id="PF00479">
    <property type="entry name" value="G6PD_N"/>
    <property type="match status" value="1"/>
</dbReference>
<dbReference type="GO" id="GO:0005634">
    <property type="term" value="C:nucleus"/>
    <property type="evidence" value="ECO:0007669"/>
    <property type="project" value="UniProtKB-SubCell"/>
</dbReference>
<feature type="domain" description="Glucose-6-phosphate dehydrogenase C-terminal" evidence="16">
    <location>
        <begin position="860"/>
        <end position="1144"/>
    </location>
</feature>
<evidence type="ECO:0000256" key="2">
    <source>
        <dbReference type="ARBA" id="ARBA00004937"/>
    </source>
</evidence>
<evidence type="ECO:0000256" key="12">
    <source>
        <dbReference type="ARBA" id="ARBA00023242"/>
    </source>
</evidence>
<dbReference type="Gene3D" id="1.25.40.10">
    <property type="entry name" value="Tetratricopeptide repeat domain"/>
    <property type="match status" value="4"/>
</dbReference>
<dbReference type="Proteomes" id="UP001194580">
    <property type="component" value="Unassembled WGS sequence"/>
</dbReference>
<keyword evidence="13 14" id="KW-0119">Carbohydrate metabolism</keyword>
<feature type="domain" description="Glucose-6-phosphate dehydrogenase NAD-binding" evidence="15">
    <location>
        <begin position="677"/>
        <end position="858"/>
    </location>
</feature>
<dbReference type="InterPro" id="IPR001282">
    <property type="entry name" value="G6P_DH"/>
</dbReference>
<dbReference type="PRINTS" id="PR00079">
    <property type="entry name" value="G6PDHDRGNASE"/>
</dbReference>
<gene>
    <name evidence="17" type="primary">ZWF1_2</name>
    <name evidence="17" type="ORF">BGZ95_002500</name>
</gene>
<dbReference type="PROSITE" id="PS00069">
    <property type="entry name" value="G6P_DEHYDROGENASE"/>
    <property type="match status" value="1"/>
</dbReference>
<proteinExistence type="inferred from homology"/>
<keyword evidence="12" id="KW-0539">Nucleus</keyword>
<evidence type="ECO:0000256" key="8">
    <source>
        <dbReference type="ARBA" id="ARBA00022737"/>
    </source>
</evidence>
<dbReference type="GO" id="GO:0008380">
    <property type="term" value="P:RNA splicing"/>
    <property type="evidence" value="ECO:0007669"/>
    <property type="project" value="UniProtKB-KW"/>
</dbReference>
<dbReference type="InterPro" id="IPR022674">
    <property type="entry name" value="G6P_DH_NAD-bd"/>
</dbReference>
<evidence type="ECO:0000256" key="6">
    <source>
        <dbReference type="ARBA" id="ARBA00022526"/>
    </source>
</evidence>
<evidence type="ECO:0000256" key="4">
    <source>
        <dbReference type="ARBA" id="ARBA00013019"/>
    </source>
</evidence>
<evidence type="ECO:0000259" key="15">
    <source>
        <dbReference type="Pfam" id="PF00479"/>
    </source>
</evidence>
<accession>A0AAD4D5E9</accession>
<reference evidence="17" key="1">
    <citation type="journal article" date="2020" name="Fungal Divers.">
        <title>Resolving the Mortierellaceae phylogeny through synthesis of multi-gene phylogenetics and phylogenomics.</title>
        <authorList>
            <person name="Vandepol N."/>
            <person name="Liber J."/>
            <person name="Desiro A."/>
            <person name="Na H."/>
            <person name="Kennedy M."/>
            <person name="Barry K."/>
            <person name="Grigoriev I.V."/>
            <person name="Miller A.N."/>
            <person name="O'Donnell K."/>
            <person name="Stajich J.E."/>
            <person name="Bonito G."/>
        </authorList>
    </citation>
    <scope>NUCLEOTIDE SEQUENCE</scope>
    <source>
        <strain evidence="17">NRRL 28262</strain>
    </source>
</reference>
<dbReference type="FunFam" id="1.25.40.10:FF:000256">
    <property type="entry name" value="Probable pre-mRNA splicing factor prp1"/>
    <property type="match status" value="1"/>
</dbReference>
<dbReference type="GO" id="GO:0006006">
    <property type="term" value="P:glucose metabolic process"/>
    <property type="evidence" value="ECO:0007669"/>
    <property type="project" value="UniProtKB-KW"/>
</dbReference>
<keyword evidence="10 14" id="KW-0560">Oxidoreductase</keyword>
<dbReference type="Gene3D" id="3.40.50.720">
    <property type="entry name" value="NAD(P)-binding Rossmann-like Domain"/>
    <property type="match status" value="1"/>
</dbReference>
<dbReference type="GO" id="GO:0006397">
    <property type="term" value="P:mRNA processing"/>
    <property type="evidence" value="ECO:0007669"/>
    <property type="project" value="UniProtKB-KW"/>
</dbReference>
<protein>
    <recommendedName>
        <fullName evidence="5 14">Glucose-6-phosphate 1-dehydrogenase</fullName>
        <ecNumber evidence="4 14">1.1.1.49</ecNumber>
    </recommendedName>
</protein>
<comment type="function">
    <text evidence="14">Catalyzes the rate-limiting step of the oxidative pentose-phosphate pathway, which represents a route for the dissimilation of carbohydrates besides glycolysis.</text>
</comment>
<dbReference type="Gene3D" id="3.30.360.10">
    <property type="entry name" value="Dihydrodipicolinate Reductase, domain 2"/>
    <property type="match status" value="1"/>
</dbReference>
<keyword evidence="8" id="KW-0677">Repeat</keyword>
<dbReference type="PANTHER" id="PTHR23429">
    <property type="entry name" value="GLUCOSE-6-PHOSPHATE 1-DEHYDROGENASE G6PD"/>
    <property type="match status" value="1"/>
</dbReference>
<evidence type="ECO:0000256" key="9">
    <source>
        <dbReference type="ARBA" id="ARBA00022857"/>
    </source>
</evidence>
<comment type="pathway">
    <text evidence="2 14">Carbohydrate degradation; pentose phosphate pathway; D-ribulose 5-phosphate from D-glucose 6-phosphate (oxidative stage): step 1/3.</text>
</comment>
<evidence type="ECO:0000256" key="11">
    <source>
        <dbReference type="ARBA" id="ARBA00023187"/>
    </source>
</evidence>
<dbReference type="SUPFAM" id="SSF48452">
    <property type="entry name" value="TPR-like"/>
    <property type="match status" value="3"/>
</dbReference>
<dbReference type="InterPro" id="IPR019796">
    <property type="entry name" value="G6P_DH_AS"/>
</dbReference>
<dbReference type="SUPFAM" id="SSF55347">
    <property type="entry name" value="Glyceraldehyde-3-phosphate dehydrogenase-like, C-terminal domain"/>
    <property type="match status" value="1"/>
</dbReference>
<organism evidence="17 18">
    <name type="scientific">Linnemannia exigua</name>
    <dbReference type="NCBI Taxonomy" id="604196"/>
    <lineage>
        <taxon>Eukaryota</taxon>
        <taxon>Fungi</taxon>
        <taxon>Fungi incertae sedis</taxon>
        <taxon>Mucoromycota</taxon>
        <taxon>Mortierellomycotina</taxon>
        <taxon>Mortierellomycetes</taxon>
        <taxon>Mortierellales</taxon>
        <taxon>Mortierellaceae</taxon>
        <taxon>Linnemannia</taxon>
    </lineage>
</organism>
<dbReference type="AlphaFoldDB" id="A0AAD4D5E9"/>
<dbReference type="FunFam" id="1.25.40.10:FF:000649">
    <property type="entry name" value="mRNA splicing factor (Prp1/Zer1), putative"/>
    <property type="match status" value="1"/>
</dbReference>
<feature type="non-terminal residue" evidence="17">
    <location>
        <position position="1172"/>
    </location>
</feature>
<keyword evidence="9 14" id="KW-0521">NADP</keyword>
<dbReference type="SUPFAM" id="SSF51735">
    <property type="entry name" value="NAD(P)-binding Rossmann-fold domains"/>
    <property type="match status" value="1"/>
</dbReference>
<keyword evidence="6 14" id="KW-0313">Glucose metabolism</keyword>
<dbReference type="InterPro" id="IPR003107">
    <property type="entry name" value="HAT"/>
</dbReference>
<keyword evidence="18" id="KW-1185">Reference proteome</keyword>
<dbReference type="GO" id="GO:0004345">
    <property type="term" value="F:glucose-6-phosphate dehydrogenase activity"/>
    <property type="evidence" value="ECO:0007669"/>
    <property type="project" value="UniProtKB-EC"/>
</dbReference>
<comment type="similarity">
    <text evidence="3 14">Belongs to the glucose-6-phosphate dehydrogenase family.</text>
</comment>
<dbReference type="InterPro" id="IPR011990">
    <property type="entry name" value="TPR-like_helical_dom_sf"/>
</dbReference>
<comment type="caution">
    <text evidence="17">The sequence shown here is derived from an EMBL/GenBank/DDBJ whole genome shotgun (WGS) entry which is preliminary data.</text>
</comment>
<dbReference type="SMART" id="SM00386">
    <property type="entry name" value="HAT"/>
    <property type="match status" value="10"/>
</dbReference>
<evidence type="ECO:0000256" key="5">
    <source>
        <dbReference type="ARBA" id="ARBA00020444"/>
    </source>
</evidence>
<dbReference type="InterPro" id="IPR036291">
    <property type="entry name" value="NAD(P)-bd_dom_sf"/>
</dbReference>
<evidence type="ECO:0000256" key="10">
    <source>
        <dbReference type="ARBA" id="ARBA00023002"/>
    </source>
</evidence>
<dbReference type="GO" id="GO:0005829">
    <property type="term" value="C:cytosol"/>
    <property type="evidence" value="ECO:0007669"/>
    <property type="project" value="TreeGrafter"/>
</dbReference>
<evidence type="ECO:0000256" key="1">
    <source>
        <dbReference type="ARBA" id="ARBA00004123"/>
    </source>
</evidence>
<sequence>INKERPKIQAEIGDLKRARLLLKSVITTNPKHAPGWIAAARLEEHAGKLTDARQIIDKGCQECPKAEDIWLEAARLNNTDNAKKILANAVKQIPQSVKIWVQAAQLETVPKAKKTVIRRALDYIPNSIKLWKTAVELEDDPNNARILLARAVELVPLSVELWIALAKLETYQNAQRVLNKARENIPTSHEIWIAAFCLQEANGKPVERLVTGAVKTLSMKESALSRDQWLEEAEKCEKNGFINTCQAIVGATVAMGIEEADLKSTWMDDADGAIGRMSFGTARAIYAHALKTFPAKKSIWRRAAVLEKAHGTRESLEELLVRAVQYCPHAEFLWLMGAKEKWVGGDVPGARAVLDAAFEANPNSEPIWLAAVKLEAENGEHGRAEMLLAKAREKADTMKVWMKSAVLERQLGKIPEALQLLDQGLVKYPNAEKLWMIRGQILTDRGDNQKARENYIKARQNCPKSVPVAILASRLEEKAGLLTKARALLDKARLLNPKTPELWLESVRIELRGNNVNFAKTQMAKALQECPSSGLLWSESVWLETRAQRKGKIVDALKKSDNSVHVIVTAARLFWSDRQVEKARSWFLKAEKSDSDLGDAWAWHYKFEVEHGDEARKKDLAMRCKASEPRHGEYWQPVFKDLKNAGKPLDEILILLMASITTPKVNQGDSKHLYTVIVLGASGDLAKKKTFPALFGLYKNKYLDQNTHIIGYARTKMDQATFEGHVSKYIKLKTETDKVALTQFLKLCSYQDGQYDQDKDFQQLEKHIVRVERASGSTARLFYMALPPSVFIPVATSLKRNNYHSLERDGILTRLIVEKPFGMDLESSRQLGRELGALFNEDEIYRIDHYLGKEMVKNLMILRFANAIFGSVWNRQSIDNVQITFKEKIGTQGRGGYFDEFGIIRDVMQNHLLQILSLVAMEPPVSLSAEDVRDEKVKVLRFIPPIVKENVLLGQYHKSEDGKEPGYLDDKTVPPGSKTPTYAAATLFIHNDRWSGVPFMLKCGKALDQQKTEIRIQFKDVPGKLFTNLSRNEIVIRVQPNEAVYVKMMNKEPGLGMKTIISDLDLSYSSRFNDSVIPEAYESLILDALNGDHSNFVRDDELDAAWKIFTPILKTIDAGEVDPVSYAYGSRGPQGVSEFMGRFGYTRGEQAYVWPLHSEAGKDGAGKDQRVK</sequence>
<evidence type="ECO:0000313" key="18">
    <source>
        <dbReference type="Proteomes" id="UP001194580"/>
    </source>
</evidence>
<dbReference type="InterPro" id="IPR022675">
    <property type="entry name" value="G6P_DH_C"/>
</dbReference>
<evidence type="ECO:0000259" key="16">
    <source>
        <dbReference type="Pfam" id="PF02781"/>
    </source>
</evidence>
<evidence type="ECO:0000256" key="14">
    <source>
        <dbReference type="RuleBase" id="RU362120"/>
    </source>
</evidence>